<evidence type="ECO:0000313" key="9">
    <source>
        <dbReference type="EMBL" id="KAG6429665.1"/>
    </source>
</evidence>
<dbReference type="SUPFAM" id="SSF103473">
    <property type="entry name" value="MFS general substrate transporter"/>
    <property type="match status" value="1"/>
</dbReference>
<feature type="transmembrane region" description="Helical" evidence="8">
    <location>
        <begin position="564"/>
        <end position="583"/>
    </location>
</feature>
<feature type="transmembrane region" description="Helical" evidence="8">
    <location>
        <begin position="478"/>
        <end position="499"/>
    </location>
</feature>
<dbReference type="CDD" id="cd17416">
    <property type="entry name" value="MFS_NPF1_2"/>
    <property type="match status" value="1"/>
</dbReference>
<evidence type="ECO:0000313" key="10">
    <source>
        <dbReference type="Proteomes" id="UP000298416"/>
    </source>
</evidence>
<dbReference type="GO" id="GO:0022857">
    <property type="term" value="F:transmembrane transporter activity"/>
    <property type="evidence" value="ECO:0007669"/>
    <property type="project" value="InterPro"/>
</dbReference>
<feature type="transmembrane region" description="Helical" evidence="8">
    <location>
        <begin position="397"/>
        <end position="416"/>
    </location>
</feature>
<dbReference type="EMBL" id="PNBA02000003">
    <property type="protein sequence ID" value="KAG6429665.1"/>
    <property type="molecule type" value="Genomic_DNA"/>
</dbReference>
<evidence type="ECO:0000256" key="7">
    <source>
        <dbReference type="SAM" id="MobiDB-lite"/>
    </source>
</evidence>
<reference evidence="9" key="1">
    <citation type="submission" date="2018-01" db="EMBL/GenBank/DDBJ databases">
        <authorList>
            <person name="Mao J.F."/>
        </authorList>
    </citation>
    <scope>NUCLEOTIDE SEQUENCE</scope>
    <source>
        <strain evidence="9">Huo1</strain>
        <tissue evidence="9">Leaf</tissue>
    </source>
</reference>
<dbReference type="Proteomes" id="UP000298416">
    <property type="component" value="Unassembled WGS sequence"/>
</dbReference>
<feature type="transmembrane region" description="Helical" evidence="8">
    <location>
        <begin position="164"/>
        <end position="183"/>
    </location>
</feature>
<comment type="similarity">
    <text evidence="2">Belongs to the major facilitator superfamily. Proton-dependent oligopeptide transporter (POT/PTR) (TC 2.A.17) family.</text>
</comment>
<dbReference type="Gene3D" id="1.20.1250.20">
    <property type="entry name" value="MFS general substrate transporter like domains"/>
    <property type="match status" value="1"/>
</dbReference>
<protein>
    <recommendedName>
        <fullName evidence="11">Solute carrier family 15 (Peptide/histidine transporter), member 3/4</fullName>
    </recommendedName>
</protein>
<feature type="transmembrane region" description="Helical" evidence="8">
    <location>
        <begin position="212"/>
        <end position="231"/>
    </location>
</feature>
<keyword evidence="5 8" id="KW-0472">Membrane</keyword>
<keyword evidence="10" id="KW-1185">Reference proteome</keyword>
<dbReference type="Pfam" id="PF00854">
    <property type="entry name" value="PTR2"/>
    <property type="match status" value="1"/>
</dbReference>
<evidence type="ECO:0000256" key="6">
    <source>
        <dbReference type="ARBA" id="ARBA00044504"/>
    </source>
</evidence>
<evidence type="ECO:0000256" key="4">
    <source>
        <dbReference type="ARBA" id="ARBA00022989"/>
    </source>
</evidence>
<dbReference type="InterPro" id="IPR000109">
    <property type="entry name" value="POT_fam"/>
</dbReference>
<dbReference type="InterPro" id="IPR036259">
    <property type="entry name" value="MFS_trans_sf"/>
</dbReference>
<dbReference type="OrthoDB" id="8904098at2759"/>
<keyword evidence="4 8" id="KW-1133">Transmembrane helix</keyword>
<gene>
    <name evidence="9" type="ORF">SASPL_107717</name>
</gene>
<evidence type="ECO:0000256" key="3">
    <source>
        <dbReference type="ARBA" id="ARBA00022692"/>
    </source>
</evidence>
<reference evidence="9" key="2">
    <citation type="submission" date="2020-08" db="EMBL/GenBank/DDBJ databases">
        <title>Plant Genome Project.</title>
        <authorList>
            <person name="Zhang R.-G."/>
        </authorList>
    </citation>
    <scope>NUCLEOTIDE SEQUENCE</scope>
    <source>
        <strain evidence="9">Huo1</strain>
        <tissue evidence="9">Leaf</tissue>
    </source>
</reference>
<feature type="transmembrane region" description="Helical" evidence="8">
    <location>
        <begin position="437"/>
        <end position="458"/>
    </location>
</feature>
<evidence type="ECO:0008006" key="11">
    <source>
        <dbReference type="Google" id="ProtNLM"/>
    </source>
</evidence>
<feature type="region of interest" description="Disordered" evidence="7">
    <location>
        <begin position="1"/>
        <end position="48"/>
    </location>
</feature>
<feature type="transmembrane region" description="Helical" evidence="8">
    <location>
        <begin position="520"/>
        <end position="539"/>
    </location>
</feature>
<comment type="caution">
    <text evidence="9">The sequence shown here is derived from an EMBL/GenBank/DDBJ whole genome shotgun (WGS) entry which is preliminary data.</text>
</comment>
<dbReference type="GO" id="GO:0016020">
    <property type="term" value="C:membrane"/>
    <property type="evidence" value="ECO:0007669"/>
    <property type="project" value="UniProtKB-SubCell"/>
</dbReference>
<proteinExistence type="inferred from homology"/>
<accession>A0A8X8YGQ9</accession>
<evidence type="ECO:0000256" key="1">
    <source>
        <dbReference type="ARBA" id="ARBA00004141"/>
    </source>
</evidence>
<feature type="transmembrane region" description="Helical" evidence="8">
    <location>
        <begin position="124"/>
        <end position="144"/>
    </location>
</feature>
<sequence>MHASQEEKEMKPSSSSWLVRRFFSSKSPPSPPLENGGDEAKATQKQRTPGGWKAMPFILGNETCERLAAMGMVANFMVFLLKEFHMDQVMATNVINIWMGVTNFAPLVGAYISDAHLGRFTTIAYATFSALMGMMMMTIIAWLPQLHPPPCKVQPHQCTGPTKPQLGVLALALGFLAIGSGGIRPCSIPFGVDQFDASTEEGRRGINSFFNWYYMSFTVVMIIVYTLVVYIQDSVSWVLGFGLPAALMILAIVLFFIGTKFYVYVVPEGSVFTRIFQVIVAAYKKRKMHIPDPDTGVYFDPPQLKGALVTKLALTNKLRCFNKAALVSEGEVGEDGSNSKPWRLCSVQKVEETKCLFKIIPIWASGIICFTAIVQQGTFTLSQALTMDRHLGPKLEIPAGSLAVISMVTVALWLPVYDRIMVPSLRKVTRLEGGMTLLHRMGIGMVFSIFSMVVAGLVERMRRASALAHGRPDGSTPMTVFWLAPQLVLMGFAEAFNIIGQIEFYNKEFPENMSSLANSLFSCTMAGASYISAALVNILHNTTGGHGHPDWLTKDINKGRVENLYFLIAGLGVMNLGYFVWAARGYQYKSKIRIDDDEDLEYDVELEKKESQQSIV</sequence>
<evidence type="ECO:0000256" key="2">
    <source>
        <dbReference type="ARBA" id="ARBA00005982"/>
    </source>
</evidence>
<comment type="similarity">
    <text evidence="6">Belongs to the major facilitator superfamily. Phosphate:H(+) symporter (TC 2.A.1.9) family.</text>
</comment>
<name>A0A8X8YGQ9_SALSN</name>
<feature type="transmembrane region" description="Helical" evidence="8">
    <location>
        <begin position="237"/>
        <end position="257"/>
    </location>
</feature>
<keyword evidence="3 8" id="KW-0812">Transmembrane</keyword>
<feature type="transmembrane region" description="Helical" evidence="8">
    <location>
        <begin position="356"/>
        <end position="377"/>
    </location>
</feature>
<dbReference type="AlphaFoldDB" id="A0A8X8YGQ9"/>
<comment type="subcellular location">
    <subcellularLocation>
        <location evidence="1">Membrane</location>
        <topology evidence="1">Multi-pass membrane protein</topology>
    </subcellularLocation>
</comment>
<organism evidence="9">
    <name type="scientific">Salvia splendens</name>
    <name type="common">Scarlet sage</name>
    <dbReference type="NCBI Taxonomy" id="180675"/>
    <lineage>
        <taxon>Eukaryota</taxon>
        <taxon>Viridiplantae</taxon>
        <taxon>Streptophyta</taxon>
        <taxon>Embryophyta</taxon>
        <taxon>Tracheophyta</taxon>
        <taxon>Spermatophyta</taxon>
        <taxon>Magnoliopsida</taxon>
        <taxon>eudicotyledons</taxon>
        <taxon>Gunneridae</taxon>
        <taxon>Pentapetalae</taxon>
        <taxon>asterids</taxon>
        <taxon>lamiids</taxon>
        <taxon>Lamiales</taxon>
        <taxon>Lamiaceae</taxon>
        <taxon>Nepetoideae</taxon>
        <taxon>Mentheae</taxon>
        <taxon>Salviinae</taxon>
        <taxon>Salvia</taxon>
        <taxon>Salvia subgen. Calosphace</taxon>
        <taxon>core Calosphace</taxon>
    </lineage>
</organism>
<evidence type="ECO:0000256" key="8">
    <source>
        <dbReference type="SAM" id="Phobius"/>
    </source>
</evidence>
<feature type="compositionally biased region" description="Basic and acidic residues" evidence="7">
    <location>
        <begin position="1"/>
        <end position="11"/>
    </location>
</feature>
<feature type="transmembrane region" description="Helical" evidence="8">
    <location>
        <begin position="93"/>
        <end position="112"/>
    </location>
</feature>
<dbReference type="PANTHER" id="PTHR11654">
    <property type="entry name" value="OLIGOPEPTIDE TRANSPORTER-RELATED"/>
    <property type="match status" value="1"/>
</dbReference>
<evidence type="ECO:0000256" key="5">
    <source>
        <dbReference type="ARBA" id="ARBA00023136"/>
    </source>
</evidence>